<feature type="domain" description="PLAC" evidence="3">
    <location>
        <begin position="32"/>
        <end position="69"/>
    </location>
</feature>
<dbReference type="Pfam" id="PF08686">
    <property type="entry name" value="PLAC"/>
    <property type="match status" value="1"/>
</dbReference>
<keyword evidence="5" id="KW-1185">Reference proteome</keyword>
<evidence type="ECO:0000256" key="1">
    <source>
        <dbReference type="ARBA" id="ARBA00022729"/>
    </source>
</evidence>
<organism evidence="4 5">
    <name type="scientific">Rotaria magnacalcarata</name>
    <dbReference type="NCBI Taxonomy" id="392030"/>
    <lineage>
        <taxon>Eukaryota</taxon>
        <taxon>Metazoa</taxon>
        <taxon>Spiralia</taxon>
        <taxon>Gnathifera</taxon>
        <taxon>Rotifera</taxon>
        <taxon>Eurotatoria</taxon>
        <taxon>Bdelloidea</taxon>
        <taxon>Philodinida</taxon>
        <taxon>Philodinidae</taxon>
        <taxon>Rotaria</taxon>
    </lineage>
</organism>
<dbReference type="InterPro" id="IPR010909">
    <property type="entry name" value="PLAC"/>
</dbReference>
<proteinExistence type="predicted"/>
<dbReference type="AlphaFoldDB" id="A0A820JBN7"/>
<gene>
    <name evidence="4" type="ORF">OVN521_LOCUS32086</name>
</gene>
<protein>
    <recommendedName>
        <fullName evidence="3">PLAC domain-containing protein</fullName>
    </recommendedName>
</protein>
<feature type="compositionally biased region" description="Polar residues" evidence="2">
    <location>
        <begin position="68"/>
        <end position="79"/>
    </location>
</feature>
<dbReference type="EMBL" id="CAJOBG010020868">
    <property type="protein sequence ID" value="CAF4324217.1"/>
    <property type="molecule type" value="Genomic_DNA"/>
</dbReference>
<comment type="caution">
    <text evidence="4">The sequence shown here is derived from an EMBL/GenBank/DDBJ whole genome shotgun (WGS) entry which is preliminary data.</text>
</comment>
<reference evidence="4" key="1">
    <citation type="submission" date="2021-02" db="EMBL/GenBank/DDBJ databases">
        <authorList>
            <person name="Nowell W R."/>
        </authorList>
    </citation>
    <scope>NUCLEOTIDE SEQUENCE</scope>
</reference>
<dbReference type="Proteomes" id="UP000663866">
    <property type="component" value="Unassembled WGS sequence"/>
</dbReference>
<evidence type="ECO:0000313" key="4">
    <source>
        <dbReference type="EMBL" id="CAF4324217.1"/>
    </source>
</evidence>
<dbReference type="PROSITE" id="PS50900">
    <property type="entry name" value="PLAC"/>
    <property type="match status" value="1"/>
</dbReference>
<evidence type="ECO:0000313" key="5">
    <source>
        <dbReference type="Proteomes" id="UP000663866"/>
    </source>
</evidence>
<keyword evidence="1" id="KW-0732">Signal</keyword>
<sequence length="88" mass="10159">MLFISGPYVCNATNKKESVTQVAYLEVKETRIEPTCEDQPTFANCELVLRHNFCDVYFDYCCHTCSQHGQYTSGKSTKSPNRRHVFIK</sequence>
<evidence type="ECO:0000259" key="3">
    <source>
        <dbReference type="PROSITE" id="PS50900"/>
    </source>
</evidence>
<name>A0A820JBN7_9BILA</name>
<evidence type="ECO:0000256" key="2">
    <source>
        <dbReference type="SAM" id="MobiDB-lite"/>
    </source>
</evidence>
<accession>A0A820JBN7</accession>
<feature type="region of interest" description="Disordered" evidence="2">
    <location>
        <begin position="68"/>
        <end position="88"/>
    </location>
</feature>